<feature type="region of interest" description="Disordered" evidence="1">
    <location>
        <begin position="689"/>
        <end position="721"/>
    </location>
</feature>
<evidence type="ECO:0000259" key="2">
    <source>
        <dbReference type="Pfam" id="PF05170"/>
    </source>
</evidence>
<keyword evidence="4" id="KW-1185">Reference proteome</keyword>
<accession>A0ABU3W193</accession>
<feature type="compositionally biased region" description="Low complexity" evidence="1">
    <location>
        <begin position="402"/>
        <end position="419"/>
    </location>
</feature>
<evidence type="ECO:0000313" key="3">
    <source>
        <dbReference type="EMBL" id="MDV2080308.1"/>
    </source>
</evidence>
<evidence type="ECO:0000313" key="4">
    <source>
        <dbReference type="Proteomes" id="UP001269819"/>
    </source>
</evidence>
<feature type="domain" description="AsmA" evidence="2">
    <location>
        <begin position="1"/>
        <end position="600"/>
    </location>
</feature>
<name>A0ABU3W193_9GAMM</name>
<dbReference type="Proteomes" id="UP001269819">
    <property type="component" value="Unassembled WGS sequence"/>
</dbReference>
<sequence length="734" mass="78335">MKAVRYLVLAVLAIIVLAAAAVAIAVAVIDPNTYKPQIERVVEKATNLDLVLEGDIGWSFIPLGLELNKVEANLEGERFVALEQLVAQLDFWSLVKMSPQVDTFVLDGLDAHLVVNPQGEGNWTRIVPESTRDLAATAAEAADQQPSQVTSTETGEQQPLNFNVDSVQISNARVRYDDQATGQSFALEGVTANASAITLGKSFPLQLAFRVALGQPQMAVDGSVRANLTANEALNRFDVDGLDGKFALSGEPFGAQTVETRLTGALAADLENETASINDLKVTVANLSLTSNLSVNGFGDAPQLAGNLNIAEFSLQELLAALGQAPIETADEDVLQAVSFKTNLNGPAGQVTLDNLSLALDDTTFTGNARYGLSNGAIALKLQGDSFNLDRYLPPAGDDNEAAPAAESEAPAQAASDPEADLLPLETLRGLGLDIDLGLGQLVASNLTISDLKAVITGNNGLLKAEQLSANLYDGQMKASATLDARSDNPQWQVRQDLTGVKMQPLLTDLAELDMLAGAANLVVDVRTNGNSMAAIRGNAKGRIDFNLAEGQFTRMNLTRMACRGIALANQDQLGDTGWGTTTPFNDMHGTLVIDGNTLTNSDLVAALAGMRLEGNGTVDLAQSEVDYEAGLRIVGEIHRDEACRVTKYVENVIIPVECRGSLDGDTAKLCSFDGSRFRDTLKDMAENAARAKAEEEIDRGRRRAEERINEELDERLDSEDAEKVKDAIRGLFK</sequence>
<comment type="caution">
    <text evidence="3">The sequence shown here is derived from an EMBL/GenBank/DDBJ whole genome shotgun (WGS) entry which is preliminary data.</text>
</comment>
<dbReference type="EMBL" id="JAWIIJ010000013">
    <property type="protein sequence ID" value="MDV2080308.1"/>
    <property type="molecule type" value="Genomic_DNA"/>
</dbReference>
<evidence type="ECO:0000256" key="1">
    <source>
        <dbReference type="SAM" id="MobiDB-lite"/>
    </source>
</evidence>
<dbReference type="CDD" id="cd22249">
    <property type="entry name" value="UDM1_RNF168_RNF169-like"/>
    <property type="match status" value="1"/>
</dbReference>
<dbReference type="PANTHER" id="PTHR30441:SF4">
    <property type="entry name" value="PROTEIN ASMA"/>
    <property type="match status" value="1"/>
</dbReference>
<dbReference type="InterPro" id="IPR007844">
    <property type="entry name" value="AsmA"/>
</dbReference>
<dbReference type="RefSeq" id="WP_316974733.1">
    <property type="nucleotide sequence ID" value="NZ_JAWIIJ010000013.1"/>
</dbReference>
<reference evidence="3 4" key="1">
    <citation type="submission" date="2023-10" db="EMBL/GenBank/DDBJ databases">
        <title>Characteristics and mechanism of a salt-tolerant marine origin heterotrophic nitrifying- aerobic denitrifying bacteria Marinobacter xestospongiae HN1.</title>
        <authorList>
            <person name="Qi R."/>
        </authorList>
    </citation>
    <scope>NUCLEOTIDE SEQUENCE [LARGE SCALE GENOMIC DNA]</scope>
    <source>
        <strain evidence="3 4">HN1</strain>
    </source>
</reference>
<dbReference type="Pfam" id="PF05170">
    <property type="entry name" value="AsmA"/>
    <property type="match status" value="1"/>
</dbReference>
<dbReference type="InterPro" id="IPR052894">
    <property type="entry name" value="AsmA-related"/>
</dbReference>
<dbReference type="PANTHER" id="PTHR30441">
    <property type="entry name" value="DUF748 DOMAIN-CONTAINING PROTEIN"/>
    <property type="match status" value="1"/>
</dbReference>
<organism evidence="3 4">
    <name type="scientific">Marinobacter xestospongiae</name>
    <dbReference type="NCBI Taxonomy" id="994319"/>
    <lineage>
        <taxon>Bacteria</taxon>
        <taxon>Pseudomonadati</taxon>
        <taxon>Pseudomonadota</taxon>
        <taxon>Gammaproteobacteria</taxon>
        <taxon>Pseudomonadales</taxon>
        <taxon>Marinobacteraceae</taxon>
        <taxon>Marinobacter</taxon>
    </lineage>
</organism>
<proteinExistence type="predicted"/>
<protein>
    <submittedName>
        <fullName evidence="3">AsmA family protein</fullName>
    </submittedName>
</protein>
<feature type="region of interest" description="Disordered" evidence="1">
    <location>
        <begin position="392"/>
        <end position="419"/>
    </location>
</feature>
<gene>
    <name evidence="3" type="ORF">RYS15_16595</name>
</gene>
<feature type="compositionally biased region" description="Acidic residues" evidence="1">
    <location>
        <begin position="712"/>
        <end position="721"/>
    </location>
</feature>